<dbReference type="EMBL" id="JBCGDC010000053">
    <property type="protein sequence ID" value="MFB6395204.1"/>
    <property type="molecule type" value="Genomic_DNA"/>
</dbReference>
<keyword evidence="4" id="KW-0413">Isomerase</keyword>
<evidence type="ECO:0000259" key="7">
    <source>
        <dbReference type="Pfam" id="PF00425"/>
    </source>
</evidence>
<organism evidence="8 9">
    <name type="scientific">Polymorphospora lycopeni</name>
    <dbReference type="NCBI Taxonomy" id="3140240"/>
    <lineage>
        <taxon>Bacteria</taxon>
        <taxon>Bacillati</taxon>
        <taxon>Actinomycetota</taxon>
        <taxon>Actinomycetes</taxon>
        <taxon>Micromonosporales</taxon>
        <taxon>Micromonosporaceae</taxon>
        <taxon>Polymorphospora</taxon>
    </lineage>
</organism>
<dbReference type="InterPro" id="IPR005801">
    <property type="entry name" value="ADC_synthase"/>
</dbReference>
<sequence length="397" mass="40992">MPESTHLAGPAPADRPPTAGDLVDRYRPGSSFFFASPRQVLLAEGVAVGLPARDTDLAGYVSTMLAAVAGDVPEPVAVGAIPFADPAAAHLVVPAAVHRAAPVGVDWRPPPEPAGPPAGIEVRAVPEPEGYLRGVERALARMADGELAKVVLARSLHVGTPSGLDLRRVLANLARLDPRGYTFAADLPGGRTLVGASPELLVSRVGDRVVANPLAGSAARSADSALDTGRAAALFGSRKDRHEHALVVEAVAEALRPYCADLRVPARPAVVPTGAMWHLSTQVTGTLADPSTTALTLATALHPTPAVCGTPTGPARDVIAEVEPFPRGFYTGTVGWVDADGDGEWVIAIRCAEADERTLRLYAGAGIVPGSRPADELAETSAKFRTLLLAMGLPDAA</sequence>
<feature type="region of interest" description="Disordered" evidence="6">
    <location>
        <begin position="1"/>
        <end position="21"/>
    </location>
</feature>
<evidence type="ECO:0000256" key="4">
    <source>
        <dbReference type="ARBA" id="ARBA00023235"/>
    </source>
</evidence>
<dbReference type="SUPFAM" id="SSF56322">
    <property type="entry name" value="ADC synthase"/>
    <property type="match status" value="1"/>
</dbReference>
<name>A0ABV5CT69_9ACTN</name>
<dbReference type="InterPro" id="IPR015890">
    <property type="entry name" value="Chorismate_C"/>
</dbReference>
<feature type="domain" description="Chorismate-utilising enzyme C-terminal" evidence="7">
    <location>
        <begin position="129"/>
        <end position="383"/>
    </location>
</feature>
<dbReference type="Pfam" id="PF00425">
    <property type="entry name" value="Chorismate_bind"/>
    <property type="match status" value="1"/>
</dbReference>
<evidence type="ECO:0000256" key="5">
    <source>
        <dbReference type="ARBA" id="ARBA00041564"/>
    </source>
</evidence>
<dbReference type="NCBIfam" id="NF005380">
    <property type="entry name" value="PRK06923.1"/>
    <property type="match status" value="1"/>
</dbReference>
<comment type="similarity">
    <text evidence="2">Belongs to the isochorismate synthase family.</text>
</comment>
<dbReference type="RefSeq" id="WP_375735102.1">
    <property type="nucleotide sequence ID" value="NZ_JBCGDC010000053.1"/>
</dbReference>
<evidence type="ECO:0000313" key="9">
    <source>
        <dbReference type="Proteomes" id="UP001582793"/>
    </source>
</evidence>
<evidence type="ECO:0000256" key="1">
    <source>
        <dbReference type="ARBA" id="ARBA00000799"/>
    </source>
</evidence>
<gene>
    <name evidence="8" type="primary">dhbC</name>
    <name evidence="8" type="ORF">AAFH96_19135</name>
</gene>
<evidence type="ECO:0000256" key="2">
    <source>
        <dbReference type="ARBA" id="ARBA00005297"/>
    </source>
</evidence>
<dbReference type="InterPro" id="IPR004561">
    <property type="entry name" value="IsoChor_synthase"/>
</dbReference>
<evidence type="ECO:0000313" key="8">
    <source>
        <dbReference type="EMBL" id="MFB6395204.1"/>
    </source>
</evidence>
<dbReference type="Proteomes" id="UP001582793">
    <property type="component" value="Unassembled WGS sequence"/>
</dbReference>
<keyword evidence="9" id="KW-1185">Reference proteome</keyword>
<proteinExistence type="inferred from homology"/>
<dbReference type="EC" id="5.4.4.2" evidence="3"/>
<dbReference type="Gene3D" id="3.60.120.10">
    <property type="entry name" value="Anthranilate synthase"/>
    <property type="match status" value="1"/>
</dbReference>
<comment type="caution">
    <text evidence="8">The sequence shown here is derived from an EMBL/GenBank/DDBJ whole genome shotgun (WGS) entry which is preliminary data.</text>
</comment>
<reference evidence="8 9" key="1">
    <citation type="submission" date="2024-04" db="EMBL/GenBank/DDBJ databases">
        <title>Polymorphospora sp. isolated from Baiyangdian Lake in Xiong'an New Area.</title>
        <authorList>
            <person name="Zhang X."/>
            <person name="Liu J."/>
        </authorList>
    </citation>
    <scope>NUCLEOTIDE SEQUENCE [LARGE SCALE GENOMIC DNA]</scope>
    <source>
        <strain evidence="8 9">2-325</strain>
    </source>
</reference>
<dbReference type="NCBIfam" id="TIGR00543">
    <property type="entry name" value="isochor_syn"/>
    <property type="match status" value="1"/>
</dbReference>
<protein>
    <recommendedName>
        <fullName evidence="3">isochorismate synthase</fullName>
        <ecNumber evidence="3">5.4.4.2</ecNumber>
    </recommendedName>
    <alternativeName>
        <fullName evidence="5">Isochorismate mutase</fullName>
    </alternativeName>
</protein>
<dbReference type="PANTHER" id="PTHR42839:SF2">
    <property type="entry name" value="ISOCHORISMATE SYNTHASE ENTC"/>
    <property type="match status" value="1"/>
</dbReference>
<accession>A0ABV5CT69</accession>
<evidence type="ECO:0000256" key="3">
    <source>
        <dbReference type="ARBA" id="ARBA00012824"/>
    </source>
</evidence>
<evidence type="ECO:0000256" key="6">
    <source>
        <dbReference type="SAM" id="MobiDB-lite"/>
    </source>
</evidence>
<dbReference type="PANTHER" id="PTHR42839">
    <property type="entry name" value="ISOCHORISMATE SYNTHASE ENTC"/>
    <property type="match status" value="1"/>
</dbReference>
<comment type="catalytic activity">
    <reaction evidence="1">
        <text>chorismate = isochorismate</text>
        <dbReference type="Rhea" id="RHEA:18985"/>
        <dbReference type="ChEBI" id="CHEBI:29748"/>
        <dbReference type="ChEBI" id="CHEBI:29780"/>
        <dbReference type="EC" id="5.4.4.2"/>
    </reaction>
</comment>